<dbReference type="Pfam" id="PF04434">
    <property type="entry name" value="SWIM"/>
    <property type="match status" value="1"/>
</dbReference>
<dbReference type="AlphaFoldDB" id="A0AAE0CS58"/>
<dbReference type="InterPro" id="IPR018289">
    <property type="entry name" value="MULE_transposase_dom"/>
</dbReference>
<evidence type="ECO:0000256" key="2">
    <source>
        <dbReference type="ARBA" id="ARBA00022771"/>
    </source>
</evidence>
<dbReference type="InterPro" id="IPR006564">
    <property type="entry name" value="Znf_PMZ"/>
</dbReference>
<evidence type="ECO:0000256" key="1">
    <source>
        <dbReference type="ARBA" id="ARBA00022723"/>
    </source>
</evidence>
<keyword evidence="1" id="KW-0479">Metal-binding</keyword>
<keyword evidence="2 4" id="KW-0863">Zinc-finger</keyword>
<feature type="domain" description="SWIM-type" evidence="5">
    <location>
        <begin position="263"/>
        <end position="295"/>
    </location>
</feature>
<evidence type="ECO:0000313" key="6">
    <source>
        <dbReference type="EMBL" id="KAK2661645.1"/>
    </source>
</evidence>
<name>A0AAE0CS58_9ROSI</name>
<dbReference type="GO" id="GO:0008270">
    <property type="term" value="F:zinc ion binding"/>
    <property type="evidence" value="ECO:0007669"/>
    <property type="project" value="UniProtKB-KW"/>
</dbReference>
<proteinExistence type="predicted"/>
<dbReference type="EMBL" id="JANJYI010000001">
    <property type="protein sequence ID" value="KAK2661645.1"/>
    <property type="molecule type" value="Genomic_DNA"/>
</dbReference>
<evidence type="ECO:0000313" key="7">
    <source>
        <dbReference type="Proteomes" id="UP001280121"/>
    </source>
</evidence>
<comment type="caution">
    <text evidence="6">The sequence shown here is derived from an EMBL/GenBank/DDBJ whole genome shotgun (WGS) entry which is preliminary data.</text>
</comment>
<keyword evidence="3" id="KW-0862">Zinc</keyword>
<dbReference type="SMART" id="SM00575">
    <property type="entry name" value="ZnF_PMZ"/>
    <property type="match status" value="1"/>
</dbReference>
<dbReference type="PANTHER" id="PTHR31973:SF195">
    <property type="entry name" value="MUDR FAMILY TRANSPOSASE"/>
    <property type="match status" value="1"/>
</dbReference>
<protein>
    <recommendedName>
        <fullName evidence="5">SWIM-type domain-containing protein</fullName>
    </recommendedName>
</protein>
<evidence type="ECO:0000256" key="3">
    <source>
        <dbReference type="ARBA" id="ARBA00022833"/>
    </source>
</evidence>
<sequence length="304" mass="35729">MSLGASIAGFNEVIRPVIAIDATHLKAKTRGVLLVAACNDENEMIYPLTFRFANSECTESRTWFLSQLRNVIVDPKRVMIISDRHTCIISGMVEIFPDATHGFCAYHLAQNLRKMCKQRDDVIKLYYRAIYTYCIEEFEREMAKLKDTHRKCYDNLLEIGMEKFSRVRSPKRRYKMMTTNIAESMNSCLLAIRKLPIESIAEFIRELLQRWFHDRRTNAREMSTYLTRYADDHIKQRVLQSQRCEVHPIDCNRFKVDDKWTDTIVDLEQRSCSCRQWDLDELPCIHVMAVARYTSCSACVYNFI</sequence>
<reference evidence="6" key="1">
    <citation type="journal article" date="2023" name="Plant J.">
        <title>Genome sequences and population genomics provide insights into the demographic history, inbreeding, and mutation load of two 'living fossil' tree species of Dipteronia.</title>
        <authorList>
            <person name="Feng Y."/>
            <person name="Comes H.P."/>
            <person name="Chen J."/>
            <person name="Zhu S."/>
            <person name="Lu R."/>
            <person name="Zhang X."/>
            <person name="Li P."/>
            <person name="Qiu J."/>
            <person name="Olsen K.M."/>
            <person name="Qiu Y."/>
        </authorList>
    </citation>
    <scope>NUCLEOTIDE SEQUENCE</scope>
    <source>
        <strain evidence="6">KIB01</strain>
    </source>
</reference>
<dbReference type="Pfam" id="PF10551">
    <property type="entry name" value="MULE"/>
    <property type="match status" value="1"/>
</dbReference>
<evidence type="ECO:0000256" key="4">
    <source>
        <dbReference type="PROSITE-ProRule" id="PRU00325"/>
    </source>
</evidence>
<dbReference type="PANTHER" id="PTHR31973">
    <property type="entry name" value="POLYPROTEIN, PUTATIVE-RELATED"/>
    <property type="match status" value="1"/>
</dbReference>
<keyword evidence="7" id="KW-1185">Reference proteome</keyword>
<evidence type="ECO:0000259" key="5">
    <source>
        <dbReference type="PROSITE" id="PS50966"/>
    </source>
</evidence>
<dbReference type="PROSITE" id="PS50966">
    <property type="entry name" value="ZF_SWIM"/>
    <property type="match status" value="1"/>
</dbReference>
<gene>
    <name evidence="6" type="ORF">Ddye_000219</name>
</gene>
<dbReference type="Proteomes" id="UP001280121">
    <property type="component" value="Unassembled WGS sequence"/>
</dbReference>
<dbReference type="InterPro" id="IPR007527">
    <property type="entry name" value="Znf_SWIM"/>
</dbReference>
<organism evidence="6 7">
    <name type="scientific">Dipteronia dyeriana</name>
    <dbReference type="NCBI Taxonomy" id="168575"/>
    <lineage>
        <taxon>Eukaryota</taxon>
        <taxon>Viridiplantae</taxon>
        <taxon>Streptophyta</taxon>
        <taxon>Embryophyta</taxon>
        <taxon>Tracheophyta</taxon>
        <taxon>Spermatophyta</taxon>
        <taxon>Magnoliopsida</taxon>
        <taxon>eudicotyledons</taxon>
        <taxon>Gunneridae</taxon>
        <taxon>Pentapetalae</taxon>
        <taxon>rosids</taxon>
        <taxon>malvids</taxon>
        <taxon>Sapindales</taxon>
        <taxon>Sapindaceae</taxon>
        <taxon>Hippocastanoideae</taxon>
        <taxon>Acereae</taxon>
        <taxon>Dipteronia</taxon>
    </lineage>
</organism>
<accession>A0AAE0CS58</accession>